<keyword evidence="8 12" id="KW-0472">Membrane</keyword>
<feature type="transmembrane region" description="Helical" evidence="12">
    <location>
        <begin position="27"/>
        <end position="54"/>
    </location>
</feature>
<keyword evidence="6 12" id="KW-0915">Sodium</keyword>
<evidence type="ECO:0000256" key="3">
    <source>
        <dbReference type="ARBA" id="ARBA00022519"/>
    </source>
</evidence>
<dbReference type="HAMAP" id="MF_00454">
    <property type="entry name" value="FluC"/>
    <property type="match status" value="1"/>
</dbReference>
<comment type="caution">
    <text evidence="13">The sequence shown here is derived from an EMBL/GenBank/DDBJ whole genome shotgun (WGS) entry which is preliminary data.</text>
</comment>
<keyword evidence="2 12" id="KW-1003">Cell membrane</keyword>
<dbReference type="NCBIfam" id="TIGR00494">
    <property type="entry name" value="crcB"/>
    <property type="match status" value="1"/>
</dbReference>
<organism evidence="13 14">
    <name type="scientific">Sinorhizobium saheli</name>
    <dbReference type="NCBI Taxonomy" id="36856"/>
    <lineage>
        <taxon>Bacteria</taxon>
        <taxon>Pseudomonadati</taxon>
        <taxon>Pseudomonadota</taxon>
        <taxon>Alphaproteobacteria</taxon>
        <taxon>Hyphomicrobiales</taxon>
        <taxon>Rhizobiaceae</taxon>
        <taxon>Sinorhizobium/Ensifer group</taxon>
        <taxon>Sinorhizobium</taxon>
    </lineage>
</organism>
<dbReference type="GO" id="GO:0046872">
    <property type="term" value="F:metal ion binding"/>
    <property type="evidence" value="ECO:0007669"/>
    <property type="project" value="UniProtKB-KW"/>
</dbReference>
<evidence type="ECO:0000313" key="13">
    <source>
        <dbReference type="EMBL" id="OAP43838.1"/>
    </source>
</evidence>
<gene>
    <name evidence="12" type="primary">fluC</name>
    <name evidence="12" type="synonym">crcB</name>
    <name evidence="13" type="ORF">ATB98_08110</name>
</gene>
<keyword evidence="9 12" id="KW-0407">Ion channel</keyword>
<keyword evidence="4 12" id="KW-0812">Transmembrane</keyword>
<evidence type="ECO:0000313" key="14">
    <source>
        <dbReference type="Proteomes" id="UP000078507"/>
    </source>
</evidence>
<keyword evidence="5 12" id="KW-1133">Transmembrane helix</keyword>
<comment type="catalytic activity">
    <reaction evidence="11">
        <text>fluoride(in) = fluoride(out)</text>
        <dbReference type="Rhea" id="RHEA:76159"/>
        <dbReference type="ChEBI" id="CHEBI:17051"/>
    </reaction>
    <physiologicalReaction direction="left-to-right" evidence="11">
        <dbReference type="Rhea" id="RHEA:76160"/>
    </physiologicalReaction>
</comment>
<evidence type="ECO:0000256" key="5">
    <source>
        <dbReference type="ARBA" id="ARBA00022989"/>
    </source>
</evidence>
<evidence type="ECO:0000256" key="12">
    <source>
        <dbReference type="HAMAP-Rule" id="MF_00454"/>
    </source>
</evidence>
<comment type="similarity">
    <text evidence="10 12">Belongs to the fluoride channel Fluc/FEX (TC 1.A.43) family.</text>
</comment>
<feature type="binding site" evidence="12">
    <location>
        <position position="77"/>
    </location>
    <ligand>
        <name>Na(+)</name>
        <dbReference type="ChEBI" id="CHEBI:29101"/>
        <note>structural</note>
    </ligand>
</feature>
<dbReference type="Proteomes" id="UP000078507">
    <property type="component" value="Unassembled WGS sequence"/>
</dbReference>
<dbReference type="GO" id="GO:0062054">
    <property type="term" value="F:fluoride channel activity"/>
    <property type="evidence" value="ECO:0007669"/>
    <property type="project" value="UniProtKB-UniRule"/>
</dbReference>
<dbReference type="OrthoDB" id="9806299at2"/>
<evidence type="ECO:0000256" key="1">
    <source>
        <dbReference type="ARBA" id="ARBA00004651"/>
    </source>
</evidence>
<dbReference type="EMBL" id="LNQB01000076">
    <property type="protein sequence ID" value="OAP43838.1"/>
    <property type="molecule type" value="Genomic_DNA"/>
</dbReference>
<comment type="function">
    <text evidence="12">Fluoride-specific ion channel. Important for reducing fluoride concentration in the cell, thus reducing its toxicity.</text>
</comment>
<evidence type="ECO:0000256" key="8">
    <source>
        <dbReference type="ARBA" id="ARBA00023136"/>
    </source>
</evidence>
<feature type="binding site" evidence="12">
    <location>
        <position position="74"/>
    </location>
    <ligand>
        <name>Na(+)</name>
        <dbReference type="ChEBI" id="CHEBI:29101"/>
        <note>structural</note>
    </ligand>
</feature>
<keyword evidence="12" id="KW-0479">Metal-binding</keyword>
<dbReference type="PANTHER" id="PTHR28259:SF1">
    <property type="entry name" value="FLUORIDE EXPORT PROTEIN 1-RELATED"/>
    <property type="match status" value="1"/>
</dbReference>
<keyword evidence="12" id="KW-0813">Transport</keyword>
<dbReference type="STRING" id="36856.ATB98_08110"/>
<keyword evidence="3" id="KW-0997">Cell inner membrane</keyword>
<protein>
    <recommendedName>
        <fullName evidence="12">Fluoride-specific ion channel FluC</fullName>
    </recommendedName>
</protein>
<proteinExistence type="inferred from homology"/>
<dbReference type="GO" id="GO:0005886">
    <property type="term" value="C:plasma membrane"/>
    <property type="evidence" value="ECO:0007669"/>
    <property type="project" value="UniProtKB-SubCell"/>
</dbReference>
<comment type="activity regulation">
    <text evidence="12">Na(+) is not transported, but it plays an essential structural role and its presence is essential for fluoride channel function.</text>
</comment>
<dbReference type="PANTHER" id="PTHR28259">
    <property type="entry name" value="FLUORIDE EXPORT PROTEIN 1-RELATED"/>
    <property type="match status" value="1"/>
</dbReference>
<evidence type="ECO:0000256" key="11">
    <source>
        <dbReference type="ARBA" id="ARBA00035585"/>
    </source>
</evidence>
<evidence type="ECO:0000256" key="2">
    <source>
        <dbReference type="ARBA" id="ARBA00022475"/>
    </source>
</evidence>
<dbReference type="GO" id="GO:0140114">
    <property type="term" value="P:cellular detoxification of fluoride"/>
    <property type="evidence" value="ECO:0007669"/>
    <property type="project" value="UniProtKB-UniRule"/>
</dbReference>
<sequence>MAYLIVFLGAGLGGAMRHGANQLAALLLGVAFPYGTLAVNVAGSFIMGLLAEYFALRGELPQEVRLFLTTGVLGGFTTFSTFSLDTISLWDRGQRLDAALYAASSFAFSLIGLVAGLMLVRLLVEGQAA</sequence>
<reference evidence="13 14" key="1">
    <citation type="submission" date="2015-11" db="EMBL/GenBank/DDBJ databases">
        <title>Ensifer anhuiense sp. nov., an effective nitrogen fixation bacterium with Glycine soja.</title>
        <authorList>
            <person name="Yan H."/>
            <person name="Chen W."/>
        </authorList>
    </citation>
    <scope>NUCLEOTIDE SEQUENCE [LARGE SCALE GENOMIC DNA]</scope>
    <source>
        <strain evidence="13 14">LMG 7837</strain>
    </source>
</reference>
<keyword evidence="7 12" id="KW-0406">Ion transport</keyword>
<feature type="transmembrane region" description="Helical" evidence="12">
    <location>
        <begin position="99"/>
        <end position="124"/>
    </location>
</feature>
<evidence type="ECO:0000256" key="9">
    <source>
        <dbReference type="ARBA" id="ARBA00023303"/>
    </source>
</evidence>
<feature type="transmembrane region" description="Helical" evidence="12">
    <location>
        <begin position="66"/>
        <end position="87"/>
    </location>
</feature>
<dbReference type="AlphaFoldDB" id="A0A178Y8J3"/>
<evidence type="ECO:0000256" key="7">
    <source>
        <dbReference type="ARBA" id="ARBA00023065"/>
    </source>
</evidence>
<evidence type="ECO:0000256" key="10">
    <source>
        <dbReference type="ARBA" id="ARBA00035120"/>
    </source>
</evidence>
<name>A0A178Y8J3_SINSA</name>
<dbReference type="NCBIfam" id="NF010794">
    <property type="entry name" value="PRK14198.1"/>
    <property type="match status" value="1"/>
</dbReference>
<comment type="subcellular location">
    <subcellularLocation>
        <location evidence="1 12">Cell membrane</location>
        <topology evidence="1 12">Multi-pass membrane protein</topology>
    </subcellularLocation>
</comment>
<evidence type="ECO:0000256" key="6">
    <source>
        <dbReference type="ARBA" id="ARBA00023053"/>
    </source>
</evidence>
<evidence type="ECO:0000256" key="4">
    <source>
        <dbReference type="ARBA" id="ARBA00022692"/>
    </source>
</evidence>
<dbReference type="NCBIfam" id="NF010791">
    <property type="entry name" value="PRK14195.1"/>
    <property type="match status" value="1"/>
</dbReference>
<dbReference type="InterPro" id="IPR003691">
    <property type="entry name" value="FluC"/>
</dbReference>
<dbReference type="RefSeq" id="WP_066875754.1">
    <property type="nucleotide sequence ID" value="NZ_LNQB01000076.1"/>
</dbReference>
<keyword evidence="14" id="KW-1185">Reference proteome</keyword>
<accession>A0A178Y8J3</accession>
<dbReference type="Pfam" id="PF02537">
    <property type="entry name" value="CRCB"/>
    <property type="match status" value="1"/>
</dbReference>